<evidence type="ECO:0000313" key="5">
    <source>
        <dbReference type="Proteomes" id="UP000294616"/>
    </source>
</evidence>
<feature type="region of interest" description="Disordered" evidence="1">
    <location>
        <begin position="139"/>
        <end position="174"/>
    </location>
</feature>
<dbReference type="AlphaFoldDB" id="A0A4R1M0N5"/>
<dbReference type="PANTHER" id="PTHR40763:SF5">
    <property type="entry name" value="MEMBRANE PROTEIN"/>
    <property type="match status" value="1"/>
</dbReference>
<comment type="caution">
    <text evidence="4">The sequence shown here is derived from an EMBL/GenBank/DDBJ whole genome shotgun (WGS) entry which is preliminary data.</text>
</comment>
<dbReference type="Pfam" id="PF22570">
    <property type="entry name" value="LiaF-TM"/>
    <property type="match status" value="1"/>
</dbReference>
<feature type="transmembrane region" description="Helical" evidence="2">
    <location>
        <begin position="37"/>
        <end position="59"/>
    </location>
</feature>
<evidence type="ECO:0000313" key="4">
    <source>
        <dbReference type="EMBL" id="TCK85468.1"/>
    </source>
</evidence>
<protein>
    <submittedName>
        <fullName evidence="4">Cell wall-active antibiotic response 4TMS protein YvqF</fullName>
    </submittedName>
</protein>
<gene>
    <name evidence="4" type="ORF">C8N28_0775</name>
</gene>
<feature type="transmembrane region" description="Helical" evidence="2">
    <location>
        <begin position="66"/>
        <end position="84"/>
    </location>
</feature>
<dbReference type="InterPro" id="IPR054331">
    <property type="entry name" value="LiaF_TM"/>
</dbReference>
<keyword evidence="2" id="KW-0472">Membrane</keyword>
<feature type="transmembrane region" description="Helical" evidence="2">
    <location>
        <begin position="90"/>
        <end position="105"/>
    </location>
</feature>
<evidence type="ECO:0000256" key="1">
    <source>
        <dbReference type="SAM" id="MobiDB-lite"/>
    </source>
</evidence>
<name>A0A4R1M0N5_9SPHI</name>
<dbReference type="EMBL" id="SMGO01000001">
    <property type="protein sequence ID" value="TCK85468.1"/>
    <property type="molecule type" value="Genomic_DNA"/>
</dbReference>
<dbReference type="PANTHER" id="PTHR40763">
    <property type="entry name" value="MEMBRANE PROTEIN-RELATED"/>
    <property type="match status" value="1"/>
</dbReference>
<proteinExistence type="predicted"/>
<dbReference type="Proteomes" id="UP000294616">
    <property type="component" value="Unassembled WGS sequence"/>
</dbReference>
<evidence type="ECO:0000256" key="2">
    <source>
        <dbReference type="SAM" id="Phobius"/>
    </source>
</evidence>
<dbReference type="RefSeq" id="WP_132221690.1">
    <property type="nucleotide sequence ID" value="NZ_SMGO01000001.1"/>
</dbReference>
<keyword evidence="5" id="KW-1185">Reference proteome</keyword>
<keyword evidence="2" id="KW-0812">Transmembrane</keyword>
<organism evidence="4 5">
    <name type="scientific">Albibacterium bauzanense</name>
    <dbReference type="NCBI Taxonomy" id="653929"/>
    <lineage>
        <taxon>Bacteria</taxon>
        <taxon>Pseudomonadati</taxon>
        <taxon>Bacteroidota</taxon>
        <taxon>Sphingobacteriia</taxon>
        <taxon>Sphingobacteriales</taxon>
        <taxon>Sphingobacteriaceae</taxon>
        <taxon>Albibacterium</taxon>
    </lineage>
</organism>
<reference evidence="4 5" key="1">
    <citation type="submission" date="2019-03" db="EMBL/GenBank/DDBJ databases">
        <title>Genomic Encyclopedia of Archaeal and Bacterial Type Strains, Phase II (KMG-II): from individual species to whole genera.</title>
        <authorList>
            <person name="Goeker M."/>
        </authorList>
    </citation>
    <scope>NUCLEOTIDE SEQUENCE [LARGE SCALE GENOMIC DNA]</scope>
    <source>
        <strain evidence="4 5">DSM 22554</strain>
    </source>
</reference>
<keyword evidence="2" id="KW-1133">Transmembrane helix</keyword>
<feature type="transmembrane region" description="Helical" evidence="2">
    <location>
        <begin position="12"/>
        <end position="31"/>
    </location>
</feature>
<feature type="domain" description="LiaF transmembrane" evidence="3">
    <location>
        <begin position="17"/>
        <end position="111"/>
    </location>
</feature>
<accession>A0A4R1M0N5</accession>
<sequence>MKRRNQSIQGSRSGRNFIGLIIILIGGLLLIDRLIPALSLGWLFSWPMVLIVVGLFIGAKSQFENVASYILIILGGFFLLNNYFDFRLGPLLWPIILIFLGFWLIKGRSQRFRSGIPPVPPVPPTPDDFVWDRRVKDENDVENEVPPKTPPSTDESELKDEGDWSKNNAYNKENTENYKENKDDYIDSTSIFGDAKHYVVSQQFKGGDVVNIMGGATINLMRADLKGPATLEVVQLFGGTTIITPSHWVIQPEMASIFGGIEDKRFHTHSAPDRTKVLYIKGTSIFGGITIKSI</sequence>
<dbReference type="OrthoDB" id="129627at2"/>
<evidence type="ECO:0000259" key="3">
    <source>
        <dbReference type="Pfam" id="PF22570"/>
    </source>
</evidence>